<dbReference type="InterPro" id="IPR054262">
    <property type="entry name" value="DUF6993"/>
</dbReference>
<gene>
    <name evidence="4" type="ORF">FPZ11_03910</name>
</gene>
<feature type="compositionally biased region" description="Low complexity" evidence="1">
    <location>
        <begin position="39"/>
        <end position="64"/>
    </location>
</feature>
<dbReference type="AlphaFoldDB" id="A0A5B8LZU4"/>
<dbReference type="KEGG" id="huw:FPZ11_03910"/>
<dbReference type="Pfam" id="PF22504">
    <property type="entry name" value="DUF6993"/>
    <property type="match status" value="1"/>
</dbReference>
<feature type="domain" description="DUF6993" evidence="3">
    <location>
        <begin position="79"/>
        <end position="163"/>
    </location>
</feature>
<feature type="signal peptide" evidence="2">
    <location>
        <begin position="1"/>
        <end position="22"/>
    </location>
</feature>
<dbReference type="PROSITE" id="PS51257">
    <property type="entry name" value="PROKAR_LIPOPROTEIN"/>
    <property type="match status" value="1"/>
</dbReference>
<feature type="chain" id="PRO_5039715009" description="DUF6993 domain-containing protein" evidence="2">
    <location>
        <begin position="23"/>
        <end position="168"/>
    </location>
</feature>
<evidence type="ECO:0000256" key="1">
    <source>
        <dbReference type="SAM" id="MobiDB-lite"/>
    </source>
</evidence>
<dbReference type="OrthoDB" id="5125712at2"/>
<evidence type="ECO:0000256" key="2">
    <source>
        <dbReference type="SAM" id="SignalP"/>
    </source>
</evidence>
<protein>
    <recommendedName>
        <fullName evidence="3">DUF6993 domain-containing protein</fullName>
    </recommendedName>
</protein>
<dbReference type="RefSeq" id="WP_146318544.1">
    <property type="nucleotide sequence ID" value="NZ_CP042305.1"/>
</dbReference>
<evidence type="ECO:0000313" key="5">
    <source>
        <dbReference type="Proteomes" id="UP000320216"/>
    </source>
</evidence>
<proteinExistence type="predicted"/>
<dbReference type="Proteomes" id="UP000320216">
    <property type="component" value="Chromosome"/>
</dbReference>
<dbReference type="EMBL" id="CP042305">
    <property type="protein sequence ID" value="QDZ14038.1"/>
    <property type="molecule type" value="Genomic_DNA"/>
</dbReference>
<organism evidence="4 5">
    <name type="scientific">Humibacter ginsenosidimutans</name>
    <dbReference type="NCBI Taxonomy" id="2599293"/>
    <lineage>
        <taxon>Bacteria</taxon>
        <taxon>Bacillati</taxon>
        <taxon>Actinomycetota</taxon>
        <taxon>Actinomycetes</taxon>
        <taxon>Micrococcales</taxon>
        <taxon>Microbacteriaceae</taxon>
        <taxon>Humibacter</taxon>
    </lineage>
</organism>
<evidence type="ECO:0000259" key="3">
    <source>
        <dbReference type="Pfam" id="PF22504"/>
    </source>
</evidence>
<keyword evidence="5" id="KW-1185">Reference proteome</keyword>
<feature type="region of interest" description="Disordered" evidence="1">
    <location>
        <begin position="34"/>
        <end position="64"/>
    </location>
</feature>
<accession>A0A5B8LZU4</accession>
<name>A0A5B8LZU4_9MICO</name>
<keyword evidence="2" id="KW-0732">Signal</keyword>
<sequence length="168" mass="17072">MAGGRVRSVPRGLAGATSVAVAAAALIMLTGCTGSDEQPTPTTSPTSSQTTSSAVPTAAPTLAPKGSAQENKAFFDYVNQRTINTAKNPTAEQFVAGLAAAGFDKADMQMTADRTTVNLTPGSVQFSVLINHGCLIGQFGQDIGGYHSMVASVLSTGKCLIGDTVPVH</sequence>
<evidence type="ECO:0000313" key="4">
    <source>
        <dbReference type="EMBL" id="QDZ14038.1"/>
    </source>
</evidence>
<reference evidence="4 5" key="1">
    <citation type="submission" date="2019-07" db="EMBL/GenBank/DDBJ databases">
        <title>Full genome sequence of Humibacter sp. WJ7-1.</title>
        <authorList>
            <person name="Im W.-T."/>
        </authorList>
    </citation>
    <scope>NUCLEOTIDE SEQUENCE [LARGE SCALE GENOMIC DNA]</scope>
    <source>
        <strain evidence="4 5">WJ7-1</strain>
    </source>
</reference>